<organism evidence="1 2">
    <name type="scientific">Knoellia sinensis KCTC 19936</name>
    <dbReference type="NCBI Taxonomy" id="1385520"/>
    <lineage>
        <taxon>Bacteria</taxon>
        <taxon>Bacillati</taxon>
        <taxon>Actinomycetota</taxon>
        <taxon>Actinomycetes</taxon>
        <taxon>Micrococcales</taxon>
        <taxon>Intrasporangiaceae</taxon>
        <taxon>Knoellia</taxon>
    </lineage>
</organism>
<dbReference type="Proteomes" id="UP000030002">
    <property type="component" value="Unassembled WGS sequence"/>
</dbReference>
<evidence type="ECO:0000313" key="2">
    <source>
        <dbReference type="Proteomes" id="UP000030002"/>
    </source>
</evidence>
<protein>
    <submittedName>
        <fullName evidence="1">Uncharacterized protein</fullName>
    </submittedName>
</protein>
<gene>
    <name evidence="1" type="ORF">N802_04060</name>
</gene>
<name>A0A0A0J2B7_9MICO</name>
<dbReference type="OrthoDB" id="4219687at2"/>
<comment type="caution">
    <text evidence="1">The sequence shown here is derived from an EMBL/GenBank/DDBJ whole genome shotgun (WGS) entry which is preliminary data.</text>
</comment>
<dbReference type="AlphaFoldDB" id="A0A0A0J2B7"/>
<sequence length="131" mass="14559">MPSLTPEDLSAFCLRCHTEFTRPAQPGRPALYCTPVCRTEAYRELRQARARLAHFEGVVADLRRTVLYLERGDDSAPQEHIRHAHLQDLQRALDRARGTAEALAGGPERSLPPLEALVEAAAQVMTDLSSE</sequence>
<keyword evidence="2" id="KW-1185">Reference proteome</keyword>
<evidence type="ECO:0000313" key="1">
    <source>
        <dbReference type="EMBL" id="KGN31268.1"/>
    </source>
</evidence>
<dbReference type="EMBL" id="AVPJ01000012">
    <property type="protein sequence ID" value="KGN31268.1"/>
    <property type="molecule type" value="Genomic_DNA"/>
</dbReference>
<reference evidence="1 2" key="1">
    <citation type="submission" date="2013-08" db="EMBL/GenBank/DDBJ databases">
        <title>The genome sequence of Knoellia sinensis.</title>
        <authorList>
            <person name="Zhu W."/>
            <person name="Wang G."/>
        </authorList>
    </citation>
    <scope>NUCLEOTIDE SEQUENCE [LARGE SCALE GENOMIC DNA]</scope>
    <source>
        <strain evidence="1 2">KCTC 19936</strain>
    </source>
</reference>
<dbReference type="RefSeq" id="WP_035917535.1">
    <property type="nucleotide sequence ID" value="NZ_AVPJ01000012.1"/>
</dbReference>
<proteinExistence type="predicted"/>
<accession>A0A0A0J2B7</accession>